<dbReference type="Proteomes" id="UP000681967">
    <property type="component" value="Unassembled WGS sequence"/>
</dbReference>
<reference evidence="1" key="1">
    <citation type="submission" date="2021-02" db="EMBL/GenBank/DDBJ databases">
        <authorList>
            <person name="Nowell W R."/>
        </authorList>
    </citation>
    <scope>NUCLEOTIDE SEQUENCE</scope>
</reference>
<evidence type="ECO:0000313" key="1">
    <source>
        <dbReference type="EMBL" id="CAF4858070.1"/>
    </source>
</evidence>
<gene>
    <name evidence="1" type="ORF">BYL167_LOCUS50470</name>
</gene>
<evidence type="ECO:0000313" key="2">
    <source>
        <dbReference type="Proteomes" id="UP000681967"/>
    </source>
</evidence>
<sequence length="136" mass="16470">MSDDLTKEVIFLTGNVRLFLFDNKDDEAIETLNEIINKLSIVNTEDELKKILLLSYIDRIELFYKKEKFEDLVNDVNCLKKLNYNIYRDKRMLLIYHKSQKAINDYNMIQDLEKFERFDKEIEDYKENIINSSKKR</sequence>
<comment type="caution">
    <text evidence="1">The sequence shown here is derived from an EMBL/GenBank/DDBJ whole genome shotgun (WGS) entry which is preliminary data.</text>
</comment>
<proteinExistence type="predicted"/>
<dbReference type="AlphaFoldDB" id="A0A8S3BW09"/>
<accession>A0A8S3BW09</accession>
<name>A0A8S3BW09_9BILA</name>
<feature type="non-terminal residue" evidence="1">
    <location>
        <position position="1"/>
    </location>
</feature>
<dbReference type="EMBL" id="CAJOBH010154639">
    <property type="protein sequence ID" value="CAF4858070.1"/>
    <property type="molecule type" value="Genomic_DNA"/>
</dbReference>
<protein>
    <submittedName>
        <fullName evidence="1">Uncharacterized protein</fullName>
    </submittedName>
</protein>
<organism evidence="1 2">
    <name type="scientific">Rotaria magnacalcarata</name>
    <dbReference type="NCBI Taxonomy" id="392030"/>
    <lineage>
        <taxon>Eukaryota</taxon>
        <taxon>Metazoa</taxon>
        <taxon>Spiralia</taxon>
        <taxon>Gnathifera</taxon>
        <taxon>Rotifera</taxon>
        <taxon>Eurotatoria</taxon>
        <taxon>Bdelloidea</taxon>
        <taxon>Philodinida</taxon>
        <taxon>Philodinidae</taxon>
        <taxon>Rotaria</taxon>
    </lineage>
</organism>